<dbReference type="Pfam" id="PF08388">
    <property type="entry name" value="GIIM"/>
    <property type="match status" value="1"/>
</dbReference>
<evidence type="ECO:0000259" key="1">
    <source>
        <dbReference type="PROSITE" id="PS50878"/>
    </source>
</evidence>
<dbReference type="CDD" id="cd01651">
    <property type="entry name" value="RT_G2_intron"/>
    <property type="match status" value="1"/>
</dbReference>
<dbReference type="PANTHER" id="PTHR34047">
    <property type="entry name" value="NUCLEAR INTRON MATURASE 1, MITOCHONDRIAL-RELATED"/>
    <property type="match status" value="1"/>
</dbReference>
<gene>
    <name evidence="2" type="ordered locus">FsymDg_1667</name>
</gene>
<reference evidence="2 3" key="1">
    <citation type="submission" date="2011-05" db="EMBL/GenBank/DDBJ databases">
        <title>Complete sequence of chromosome of Frankia symbiont of Datisca glomerata.</title>
        <authorList>
            <consortium name="US DOE Joint Genome Institute"/>
            <person name="Lucas S."/>
            <person name="Han J."/>
            <person name="Lapidus A."/>
            <person name="Cheng J.-F."/>
            <person name="Goodwin L."/>
            <person name="Pitluck S."/>
            <person name="Peters L."/>
            <person name="Mikhailova N."/>
            <person name="Chertkov O."/>
            <person name="Teshima H."/>
            <person name="Han C."/>
            <person name="Tapia R."/>
            <person name="Land M."/>
            <person name="Hauser L."/>
            <person name="Kyrpides N."/>
            <person name="Ivanova N."/>
            <person name="Pagani I."/>
            <person name="Berry A."/>
            <person name="Pawlowski K."/>
            <person name="Persson T."/>
            <person name="Vanden Heuvel B."/>
            <person name="Benson D."/>
            <person name="Woyke T."/>
        </authorList>
    </citation>
    <scope>NUCLEOTIDE SEQUENCE [LARGE SCALE GENOMIC DNA]</scope>
    <source>
        <strain evidence="3">4085684</strain>
    </source>
</reference>
<dbReference type="HOGENOM" id="CLU_013584_2_0_11"/>
<dbReference type="InterPro" id="IPR043502">
    <property type="entry name" value="DNA/RNA_pol_sf"/>
</dbReference>
<evidence type="ECO:0000313" key="2">
    <source>
        <dbReference type="EMBL" id="AEH09120.1"/>
    </source>
</evidence>
<dbReference type="PROSITE" id="PS50878">
    <property type="entry name" value="RT_POL"/>
    <property type="match status" value="1"/>
</dbReference>
<dbReference type="InterPro" id="IPR030931">
    <property type="entry name" value="Group_II_RT_mat"/>
</dbReference>
<dbReference type="EMBL" id="CP002801">
    <property type="protein sequence ID" value="AEH09120.1"/>
    <property type="molecule type" value="Genomic_DNA"/>
</dbReference>
<protein>
    <submittedName>
        <fullName evidence="2">RNA-directed DNA polymerase (Reverse transcriptase)</fullName>
    </submittedName>
</protein>
<dbReference type="KEGG" id="fsy:FsymDg_1667"/>
<keyword evidence="2" id="KW-0695">RNA-directed DNA polymerase</keyword>
<dbReference type="eggNOG" id="COG3344">
    <property type="taxonomic scope" value="Bacteria"/>
</dbReference>
<organism evidence="2 3">
    <name type="scientific">Candidatus Protofrankia datiscae</name>
    <dbReference type="NCBI Taxonomy" id="2716812"/>
    <lineage>
        <taxon>Bacteria</taxon>
        <taxon>Bacillati</taxon>
        <taxon>Actinomycetota</taxon>
        <taxon>Actinomycetes</taxon>
        <taxon>Frankiales</taxon>
        <taxon>Frankiaceae</taxon>
        <taxon>Protofrankia</taxon>
    </lineage>
</organism>
<dbReference type="NCBIfam" id="TIGR04416">
    <property type="entry name" value="group_II_RT_mat"/>
    <property type="match status" value="1"/>
</dbReference>
<keyword evidence="2" id="KW-0548">Nucleotidyltransferase</keyword>
<dbReference type="InterPro" id="IPR000477">
    <property type="entry name" value="RT_dom"/>
</dbReference>
<dbReference type="InterPro" id="IPR013597">
    <property type="entry name" value="Mat_intron_G2"/>
</dbReference>
<evidence type="ECO:0000313" key="3">
    <source>
        <dbReference type="Proteomes" id="UP000001549"/>
    </source>
</evidence>
<dbReference type="RefSeq" id="WP_013873078.1">
    <property type="nucleotide sequence ID" value="NC_015656.1"/>
</dbReference>
<dbReference type="GO" id="GO:0003964">
    <property type="term" value="F:RNA-directed DNA polymerase activity"/>
    <property type="evidence" value="ECO:0007669"/>
    <property type="project" value="UniProtKB-KW"/>
</dbReference>
<sequence length="421" mass="48470">METSTSTEKPFKISKDLVWVAYQKVKANKGAPGVDGQSIDAFEKDLKNNLYRIWNRMSSGSYFPPPVRAVEIPKAHGGGVRVLGVPTVADRVAQTVVAMTLEPRMEQVFHDGSYGYRVGRSALDAVGACRQRCWQRDWVVDLDIQDFFGSCPHDLIVRAVEVNTDQPWVVLYVRRWLTAPVCYPDGSLVTPDRGTPQGSAVSPVLANVFLHYALDLWLAREFPGLPFERYVDDAVVHCATRRQAEQVRTAIGRRLEEVGLRCHPAKTKVVYCKDSGRRGSHEHTSFTFLGYTFRPRRSRNSRTGRNFTSFSPAISRDALTAKGTEVRSWRIHRRTRATLEDLAHTINPIVRGWMNYWGRFNRAELYPLLRRINAYLMKWVRKKYRRLRAYKHARAWWKTVTERGRGLFAHWSWIRDAWMAG</sequence>
<dbReference type="InterPro" id="IPR051083">
    <property type="entry name" value="GrpII_Intron_Splice-Mob/Def"/>
</dbReference>
<dbReference type="PANTHER" id="PTHR34047:SF3">
    <property type="entry name" value="BLR2052 PROTEIN"/>
    <property type="match status" value="1"/>
</dbReference>
<keyword evidence="2" id="KW-0808">Transferase</keyword>
<dbReference type="AlphaFoldDB" id="F8B4R6"/>
<dbReference type="SUPFAM" id="SSF56672">
    <property type="entry name" value="DNA/RNA polymerases"/>
    <property type="match status" value="1"/>
</dbReference>
<dbReference type="Proteomes" id="UP000001549">
    <property type="component" value="Chromosome"/>
</dbReference>
<feature type="domain" description="Reverse transcriptase" evidence="1">
    <location>
        <begin position="53"/>
        <end position="293"/>
    </location>
</feature>
<proteinExistence type="predicted"/>
<keyword evidence="3" id="KW-1185">Reference proteome</keyword>
<name>F8B4R6_9ACTN</name>
<dbReference type="Pfam" id="PF00078">
    <property type="entry name" value="RVT_1"/>
    <property type="match status" value="1"/>
</dbReference>
<accession>F8B4R6</accession>